<dbReference type="InterPro" id="IPR040758">
    <property type="entry name" value="PrmC_N"/>
</dbReference>
<feature type="domain" description="Release factor glutamine methyltransferase N-terminal" evidence="7">
    <location>
        <begin position="8"/>
        <end position="74"/>
    </location>
</feature>
<dbReference type="NCBIfam" id="TIGR00536">
    <property type="entry name" value="hemK_fam"/>
    <property type="match status" value="1"/>
</dbReference>
<dbReference type="NCBIfam" id="TIGR03534">
    <property type="entry name" value="RF_mod_PrmC"/>
    <property type="match status" value="1"/>
</dbReference>
<evidence type="ECO:0000313" key="9">
    <source>
        <dbReference type="Proteomes" id="UP000323844"/>
    </source>
</evidence>
<dbReference type="InterPro" id="IPR050320">
    <property type="entry name" value="N5-glutamine_MTase"/>
</dbReference>
<evidence type="ECO:0000256" key="4">
    <source>
        <dbReference type="ARBA" id="ARBA00022691"/>
    </source>
</evidence>
<dbReference type="PANTHER" id="PTHR18895:SF74">
    <property type="entry name" value="MTRF1L RELEASE FACTOR GLUTAMINE METHYLTRANSFERASE"/>
    <property type="match status" value="1"/>
</dbReference>
<dbReference type="RefSeq" id="WP_148951749.1">
    <property type="nucleotide sequence ID" value="NZ_CP043312.1"/>
</dbReference>
<name>A0A5C0UH19_9RICK</name>
<dbReference type="Pfam" id="PF05175">
    <property type="entry name" value="MTS"/>
    <property type="match status" value="1"/>
</dbReference>
<evidence type="ECO:0000256" key="5">
    <source>
        <dbReference type="ARBA" id="ARBA00048391"/>
    </source>
</evidence>
<keyword evidence="3 8" id="KW-0808">Transferase</keyword>
<dbReference type="EC" id="2.1.1.297" evidence="1"/>
<protein>
    <recommendedName>
        <fullName evidence="1">peptide chain release factor N(5)-glutamine methyltransferase</fullName>
        <ecNumber evidence="1">2.1.1.297</ecNumber>
    </recommendedName>
</protein>
<dbReference type="SUPFAM" id="SSF53335">
    <property type="entry name" value="S-adenosyl-L-methionine-dependent methyltransferases"/>
    <property type="match status" value="1"/>
</dbReference>
<comment type="catalytic activity">
    <reaction evidence="5">
        <text>L-glutaminyl-[peptide chain release factor] + S-adenosyl-L-methionine = N(5)-methyl-L-glutaminyl-[peptide chain release factor] + S-adenosyl-L-homocysteine + H(+)</text>
        <dbReference type="Rhea" id="RHEA:42896"/>
        <dbReference type="Rhea" id="RHEA-COMP:10271"/>
        <dbReference type="Rhea" id="RHEA-COMP:10272"/>
        <dbReference type="ChEBI" id="CHEBI:15378"/>
        <dbReference type="ChEBI" id="CHEBI:30011"/>
        <dbReference type="ChEBI" id="CHEBI:57856"/>
        <dbReference type="ChEBI" id="CHEBI:59789"/>
        <dbReference type="ChEBI" id="CHEBI:61891"/>
        <dbReference type="EC" id="2.1.1.297"/>
    </reaction>
</comment>
<evidence type="ECO:0000259" key="7">
    <source>
        <dbReference type="Pfam" id="PF17827"/>
    </source>
</evidence>
<dbReference type="EMBL" id="CP043312">
    <property type="protein sequence ID" value="QEK39388.1"/>
    <property type="molecule type" value="Genomic_DNA"/>
</dbReference>
<sequence length="278" mass="31036">MPKTVSILHILKKKLRQANISSPETESRAILCHVSKMRYEKLLVENDIPQAHFDAALQAAKRRINGEPLAYILGKKEFFSLEFLVNPDVLIPRPETETLIEAALRKKNVISNILELGTGSGCIIITLLKNIPNAQGVGVDISQKALQVADINASLHKVHNRLTLLLSNWYSNLHSKQFDIIISNPPYIKKSETLDRTLTFEPAQALLSGTTGLESYKAIASCAKQFLKCTGSVFVEIGKGQDVEIKNIFEKEGFQIVNEFQDLASINRCLEFTSKKTF</sequence>
<dbReference type="CDD" id="cd02440">
    <property type="entry name" value="AdoMet_MTases"/>
    <property type="match status" value="1"/>
</dbReference>
<dbReference type="AlphaFoldDB" id="A0A5C0UH19"/>
<proteinExistence type="predicted"/>
<evidence type="ECO:0000256" key="2">
    <source>
        <dbReference type="ARBA" id="ARBA00022603"/>
    </source>
</evidence>
<dbReference type="PANTHER" id="PTHR18895">
    <property type="entry name" value="HEMK METHYLTRANSFERASE"/>
    <property type="match status" value="1"/>
</dbReference>
<accession>A0A5C0UH19</accession>
<dbReference type="InterPro" id="IPR029063">
    <property type="entry name" value="SAM-dependent_MTases_sf"/>
</dbReference>
<keyword evidence="2 8" id="KW-0489">Methyltransferase</keyword>
<dbReference type="Proteomes" id="UP000323844">
    <property type="component" value="Chromosome"/>
</dbReference>
<keyword evidence="9" id="KW-1185">Reference proteome</keyword>
<dbReference type="InterPro" id="IPR019874">
    <property type="entry name" value="RF_methyltr_PrmC"/>
</dbReference>
<dbReference type="Pfam" id="PF17827">
    <property type="entry name" value="PrmC_N"/>
    <property type="match status" value="1"/>
</dbReference>
<dbReference type="PROSITE" id="PS00092">
    <property type="entry name" value="N6_MTASE"/>
    <property type="match status" value="1"/>
</dbReference>
<dbReference type="GO" id="GO:0032259">
    <property type="term" value="P:methylation"/>
    <property type="evidence" value="ECO:0007669"/>
    <property type="project" value="UniProtKB-KW"/>
</dbReference>
<dbReference type="Gene3D" id="1.10.8.10">
    <property type="entry name" value="DNA helicase RuvA subunit, C-terminal domain"/>
    <property type="match status" value="1"/>
</dbReference>
<evidence type="ECO:0000259" key="6">
    <source>
        <dbReference type="Pfam" id="PF05175"/>
    </source>
</evidence>
<dbReference type="Gene3D" id="3.40.50.150">
    <property type="entry name" value="Vaccinia Virus protein VP39"/>
    <property type="match status" value="1"/>
</dbReference>
<evidence type="ECO:0000256" key="1">
    <source>
        <dbReference type="ARBA" id="ARBA00012771"/>
    </source>
</evidence>
<reference evidence="8 9" key="1">
    <citation type="submission" date="2019-08" db="EMBL/GenBank/DDBJ databases">
        <title>Highly reduced genomes of protist endosymbionts show evolutionary convergence.</title>
        <authorList>
            <person name="George E."/>
            <person name="Husnik F."/>
            <person name="Tashyreva D."/>
            <person name="Prokopchuk G."/>
            <person name="Horak A."/>
            <person name="Kwong W.K."/>
            <person name="Lukes J."/>
            <person name="Keeling P.J."/>
        </authorList>
    </citation>
    <scope>NUCLEOTIDE SEQUENCE [LARGE SCALE GENOMIC DNA]</scope>
    <source>
        <strain evidence="8">1621</strain>
    </source>
</reference>
<organism evidence="8 9">
    <name type="scientific">Candidatus Sneabacter namystus</name>
    <dbReference type="NCBI Taxonomy" id="2601646"/>
    <lineage>
        <taxon>Bacteria</taxon>
        <taxon>Pseudomonadati</taxon>
        <taxon>Pseudomonadota</taxon>
        <taxon>Alphaproteobacteria</taxon>
        <taxon>Rickettsiales</taxon>
        <taxon>Rickettsiaceae</taxon>
        <taxon>Rickettsieae</taxon>
        <taxon>Candidatus Sneabacter</taxon>
    </lineage>
</organism>
<evidence type="ECO:0000256" key="3">
    <source>
        <dbReference type="ARBA" id="ARBA00022679"/>
    </source>
</evidence>
<keyword evidence="4" id="KW-0949">S-adenosyl-L-methionine</keyword>
<evidence type="ECO:0000313" key="8">
    <source>
        <dbReference type="EMBL" id="QEK39388.1"/>
    </source>
</evidence>
<dbReference type="InterPro" id="IPR004556">
    <property type="entry name" value="HemK-like"/>
</dbReference>
<dbReference type="GO" id="GO:0003676">
    <property type="term" value="F:nucleic acid binding"/>
    <property type="evidence" value="ECO:0007669"/>
    <property type="project" value="InterPro"/>
</dbReference>
<gene>
    <name evidence="8" type="primary">prmC</name>
    <name evidence="8" type="ORF">FZC37_00305</name>
</gene>
<dbReference type="KEGG" id="snay:FZC37_00305"/>
<dbReference type="GO" id="GO:0102559">
    <property type="term" value="F:peptide chain release factor N(5)-glutamine methyltransferase activity"/>
    <property type="evidence" value="ECO:0007669"/>
    <property type="project" value="UniProtKB-EC"/>
</dbReference>
<dbReference type="OrthoDB" id="9800643at2"/>
<feature type="domain" description="Methyltransferase small" evidence="6">
    <location>
        <begin position="104"/>
        <end position="195"/>
    </location>
</feature>
<dbReference type="InterPro" id="IPR002052">
    <property type="entry name" value="DNA_methylase_N6_adenine_CS"/>
</dbReference>
<dbReference type="InterPro" id="IPR007848">
    <property type="entry name" value="Small_mtfrase_dom"/>
</dbReference>